<accession>A0A1Q9CSD5</accession>
<sequence>MVLCDEVSLTACHRATGIDHKVIEKLVGKCRGIITQHVAELEAAMKVGGQGKLVEQDEVAVRKTDSAKKQGRQQVKWNIWVGAKERGNRKSLVLQKRADDKCIVTRQKLTKTQLKRGVLKGRASPPGYTKDEYAKFKETFLAAGSWHMTDGAKAYKSVLAEKSELHDAVSHDPSRKGTQSLDGLWKHVKKALESVQASDPQGVRTHVKLFQWHHWHRMDDRWAILGQILKLYGD</sequence>
<dbReference type="AlphaFoldDB" id="A0A1Q9CSD5"/>
<evidence type="ECO:0000259" key="1">
    <source>
        <dbReference type="SMART" id="SM01126"/>
    </source>
</evidence>
<reference evidence="2 3" key="1">
    <citation type="submission" date="2016-02" db="EMBL/GenBank/DDBJ databases">
        <title>Genome analysis of coral dinoflagellate symbionts highlights evolutionary adaptations to a symbiotic lifestyle.</title>
        <authorList>
            <person name="Aranda M."/>
            <person name="Li Y."/>
            <person name="Liew Y.J."/>
            <person name="Baumgarten S."/>
            <person name="Simakov O."/>
            <person name="Wilson M."/>
            <person name="Piel J."/>
            <person name="Ashoor H."/>
            <person name="Bougouffa S."/>
            <person name="Bajic V.B."/>
            <person name="Ryu T."/>
            <person name="Ravasi T."/>
            <person name="Bayer T."/>
            <person name="Micklem G."/>
            <person name="Kim H."/>
            <person name="Bhak J."/>
            <person name="Lajeunesse T.C."/>
            <person name="Voolstra C.R."/>
        </authorList>
    </citation>
    <scope>NUCLEOTIDE SEQUENCE [LARGE SCALE GENOMIC DNA]</scope>
    <source>
        <strain evidence="2 3">CCMP2467</strain>
    </source>
</reference>
<proteinExistence type="predicted"/>
<organism evidence="2 3">
    <name type="scientific">Symbiodinium microadriaticum</name>
    <name type="common">Dinoflagellate</name>
    <name type="synonym">Zooxanthella microadriatica</name>
    <dbReference type="NCBI Taxonomy" id="2951"/>
    <lineage>
        <taxon>Eukaryota</taxon>
        <taxon>Sar</taxon>
        <taxon>Alveolata</taxon>
        <taxon>Dinophyceae</taxon>
        <taxon>Suessiales</taxon>
        <taxon>Symbiodiniaceae</taxon>
        <taxon>Symbiodinium</taxon>
    </lineage>
</organism>
<dbReference type="InterPro" id="IPR024445">
    <property type="entry name" value="Tnp_ISXO2-like"/>
</dbReference>
<dbReference type="EMBL" id="LSRX01000954">
    <property type="protein sequence ID" value="OLP85821.1"/>
    <property type="molecule type" value="Genomic_DNA"/>
</dbReference>
<gene>
    <name evidence="2" type="ORF">AK812_SmicGene33147</name>
</gene>
<dbReference type="Proteomes" id="UP000186817">
    <property type="component" value="Unassembled WGS sequence"/>
</dbReference>
<name>A0A1Q9CSD5_SYMMI</name>
<evidence type="ECO:0000313" key="2">
    <source>
        <dbReference type="EMBL" id="OLP85821.1"/>
    </source>
</evidence>
<dbReference type="SMART" id="SM01126">
    <property type="entry name" value="DDE_Tnp_IS1595"/>
    <property type="match status" value="1"/>
</dbReference>
<comment type="caution">
    <text evidence="2">The sequence shown here is derived from an EMBL/GenBank/DDBJ whole genome shotgun (WGS) entry which is preliminary data.</text>
</comment>
<keyword evidence="3" id="KW-1185">Reference proteome</keyword>
<evidence type="ECO:0000313" key="3">
    <source>
        <dbReference type="Proteomes" id="UP000186817"/>
    </source>
</evidence>
<protein>
    <recommendedName>
        <fullName evidence="1">ISXO2-like transposase domain-containing protein</fullName>
    </recommendedName>
</protein>
<feature type="domain" description="ISXO2-like transposase" evidence="1">
    <location>
        <begin position="46"/>
        <end position="215"/>
    </location>
</feature>